<keyword evidence="6" id="KW-1185">Reference proteome</keyword>
<feature type="compositionally biased region" description="Low complexity" evidence="3">
    <location>
        <begin position="748"/>
        <end position="759"/>
    </location>
</feature>
<dbReference type="InterPro" id="IPR052456">
    <property type="entry name" value="CTLH_complex_component"/>
</dbReference>
<evidence type="ECO:0000256" key="1">
    <source>
        <dbReference type="ARBA" id="ARBA00022441"/>
    </source>
</evidence>
<dbReference type="PROSITE" id="PS50896">
    <property type="entry name" value="LISH"/>
    <property type="match status" value="1"/>
</dbReference>
<name>A0A9W7XLY0_9FUNG</name>
<organism evidence="5 6">
    <name type="scientific">Coemansia asiatica</name>
    <dbReference type="NCBI Taxonomy" id="1052880"/>
    <lineage>
        <taxon>Eukaryota</taxon>
        <taxon>Fungi</taxon>
        <taxon>Fungi incertae sedis</taxon>
        <taxon>Zoopagomycota</taxon>
        <taxon>Kickxellomycotina</taxon>
        <taxon>Kickxellomycetes</taxon>
        <taxon>Kickxellales</taxon>
        <taxon>Kickxellaceae</taxon>
        <taxon>Coemansia</taxon>
    </lineage>
</organism>
<dbReference type="SUPFAM" id="SSF49785">
    <property type="entry name" value="Galactose-binding domain-like"/>
    <property type="match status" value="1"/>
</dbReference>
<dbReference type="EMBL" id="JANBOH010000026">
    <property type="protein sequence ID" value="KAJ1647535.1"/>
    <property type="molecule type" value="Genomic_DNA"/>
</dbReference>
<dbReference type="InterPro" id="IPR015915">
    <property type="entry name" value="Kelch-typ_b-propeller"/>
</dbReference>
<reference evidence="5" key="1">
    <citation type="submission" date="2022-07" db="EMBL/GenBank/DDBJ databases">
        <title>Phylogenomic reconstructions and comparative analyses of Kickxellomycotina fungi.</title>
        <authorList>
            <person name="Reynolds N.K."/>
            <person name="Stajich J.E."/>
            <person name="Barry K."/>
            <person name="Grigoriev I.V."/>
            <person name="Crous P."/>
            <person name="Smith M.E."/>
        </authorList>
    </citation>
    <scope>NUCLEOTIDE SEQUENCE</scope>
    <source>
        <strain evidence="5">NBRC 105413</strain>
    </source>
</reference>
<keyword evidence="2" id="KW-0677">Repeat</keyword>
<protein>
    <recommendedName>
        <fullName evidence="4">Muskelin N-terminal domain-containing protein</fullName>
    </recommendedName>
</protein>
<keyword evidence="1" id="KW-0880">Kelch repeat</keyword>
<sequence length="1124" mass="124211">MTASNGTTPSNNILQAGMSGVDCGHRHAEPEDCDALGLMRASLESTTQPATAYDQSAPFMTNANYRIIPPTPEPLAADDGTGHSAAYSATASRLPAWISPSTQSRTYFPASSPIIDGGCALVNEDQSSRGGVLGHQQHQQRPDISVLASSSAQELRTEYDLLPYEIHSWSSHSANFLPNNILVDRPHDQASRWSTIVNNHRQFITLRLERPALVRSIRFGKFYKTHVCNLKEFKVFGGMTEHNMIELLYSGNIWFVELHGTMNPQIVQGIIADFDRVKRQEVVRSCLRFFRDHGYTDAFRALERQASVHLEMPILAEIHKALVETRDYEKVERLLCQAEREGMFESSTEKIPYAAAWRPADLNTFTVPSARGGHQMCVDEESRYAYLYGGWDGTNNLGDLWMLSLDSNQWSCISSNTRDQGGPGPRSCHAMCFDSAHKCIYIMGKYVDHEYRGNTGLDNDLYCYDTLNGEWLVLSENTEIHNGPKLLFNAQMVFDPRFCCLYIYGGKVVLPDANDSTIVYSGLYRYDLRKHRWTRLKPDFHMLEQEQHVRGRYFHSMLIDPDLQRLYILSSKRDVSTPGDLFIYDIATNTFYEKMANLAATSPTKQPMTQEAYLSEQQRLNPTYAAVQAQVPFSAPSSNDHHPHHVHVVQDGRTVRTTLDSERQELYVLASAQNDSLSGPPGPLMQNLMTMRNTGGMQSGLVDSSSSYSLYTTASQIQAAGAGAGFHPCSSLMDSGVRYDTAASNGYYGSSGRSGAQARDGTRLTARGADRLDDTTNQRSRFQLPADHILMVIFCYHIPTETWTEVYNSAHAANAFTMAMNDPHRSHISGSGATVSKRNSTGLGSIVPPFPLPRYAQAWVYDKASHRHLMFGGNPSRPNDKSARFSDTWELNLTRPDARDILRRALYLVRQRRFLDMCAGLGSADKTDMAARAAMSDLKASAIPSPKAAVLSSPDPGSPTSKRSSPLSASSDIAEHQSQRQRVSASMATAASSAASSAQGSLEARDVLSVAASCSSLADSVSSDIGGGNGISASFTAQALDYLQQHIAPLVNYDDPSECQSFHALSTALFQISASGKGLLQHSPDALRNERAKVYEALLMFFSESPHHQQPKFRMEDVITAMLG</sequence>
<dbReference type="GO" id="GO:0005737">
    <property type="term" value="C:cytoplasm"/>
    <property type="evidence" value="ECO:0007669"/>
    <property type="project" value="TreeGrafter"/>
</dbReference>
<comment type="caution">
    <text evidence="5">The sequence shown here is derived from an EMBL/GenBank/DDBJ whole genome shotgun (WGS) entry which is preliminary data.</text>
</comment>
<dbReference type="SUPFAM" id="SSF117281">
    <property type="entry name" value="Kelch motif"/>
    <property type="match status" value="1"/>
</dbReference>
<proteinExistence type="predicted"/>
<gene>
    <name evidence="5" type="ORF">LPJ64_001068</name>
</gene>
<feature type="compositionally biased region" description="Polar residues" evidence="3">
    <location>
        <begin position="958"/>
        <end position="971"/>
    </location>
</feature>
<dbReference type="PANTHER" id="PTHR15526:SF5">
    <property type="entry name" value="MUSKELIN"/>
    <property type="match status" value="1"/>
</dbReference>
<dbReference type="PANTHER" id="PTHR15526">
    <property type="entry name" value="MUSKELIN"/>
    <property type="match status" value="1"/>
</dbReference>
<dbReference type="Gene3D" id="2.60.120.260">
    <property type="entry name" value="Galactose-binding domain-like"/>
    <property type="match status" value="1"/>
</dbReference>
<dbReference type="InterPro" id="IPR010565">
    <property type="entry name" value="Muskelin_N"/>
</dbReference>
<feature type="domain" description="Muskelin N-terminal" evidence="4">
    <location>
        <begin position="159"/>
        <end position="251"/>
    </location>
</feature>
<dbReference type="Proteomes" id="UP001145021">
    <property type="component" value="Unassembled WGS sequence"/>
</dbReference>
<dbReference type="AlphaFoldDB" id="A0A9W7XLY0"/>
<evidence type="ECO:0000256" key="2">
    <source>
        <dbReference type="ARBA" id="ARBA00022737"/>
    </source>
</evidence>
<dbReference type="Pfam" id="PF06588">
    <property type="entry name" value="Muskelin_N"/>
    <property type="match status" value="2"/>
</dbReference>
<evidence type="ECO:0000313" key="6">
    <source>
        <dbReference type="Proteomes" id="UP001145021"/>
    </source>
</evidence>
<feature type="region of interest" description="Disordered" evidence="3">
    <location>
        <begin position="945"/>
        <end position="988"/>
    </location>
</feature>
<dbReference type="Gene3D" id="2.120.10.80">
    <property type="entry name" value="Kelch-type beta propeller"/>
    <property type="match status" value="1"/>
</dbReference>
<accession>A0A9W7XLY0</accession>
<feature type="domain" description="Muskelin N-terminal" evidence="4">
    <location>
        <begin position="252"/>
        <end position="312"/>
    </location>
</feature>
<evidence type="ECO:0000256" key="3">
    <source>
        <dbReference type="SAM" id="MobiDB-lite"/>
    </source>
</evidence>
<dbReference type="InterPro" id="IPR006594">
    <property type="entry name" value="LisH"/>
</dbReference>
<feature type="region of interest" description="Disordered" evidence="3">
    <location>
        <begin position="748"/>
        <end position="772"/>
    </location>
</feature>
<evidence type="ECO:0000313" key="5">
    <source>
        <dbReference type="EMBL" id="KAJ1647535.1"/>
    </source>
</evidence>
<dbReference type="Pfam" id="PF24681">
    <property type="entry name" value="Kelch_KLHDC2_KLHL20_DRC7"/>
    <property type="match status" value="1"/>
</dbReference>
<dbReference type="InterPro" id="IPR008979">
    <property type="entry name" value="Galactose-bd-like_sf"/>
</dbReference>
<evidence type="ECO:0000259" key="4">
    <source>
        <dbReference type="Pfam" id="PF06588"/>
    </source>
</evidence>